<evidence type="ECO:0000256" key="6">
    <source>
        <dbReference type="SAM" id="Coils"/>
    </source>
</evidence>
<reference evidence="9" key="1">
    <citation type="journal article" date="2018" name="Nat. Microbiol.">
        <title>Leveraging single-cell genomics to expand the fungal tree of life.</title>
        <authorList>
            <person name="Ahrendt S.R."/>
            <person name="Quandt C.A."/>
            <person name="Ciobanu D."/>
            <person name="Clum A."/>
            <person name="Salamov A."/>
            <person name="Andreopoulos B."/>
            <person name="Cheng J.F."/>
            <person name="Woyke T."/>
            <person name="Pelin A."/>
            <person name="Henrissat B."/>
            <person name="Reynolds N.K."/>
            <person name="Benny G.L."/>
            <person name="Smith M.E."/>
            <person name="James T.Y."/>
            <person name="Grigoriev I.V."/>
        </authorList>
    </citation>
    <scope>NUCLEOTIDE SEQUENCE [LARGE SCALE GENOMIC DNA]</scope>
    <source>
        <strain evidence="9">ATCC 52028</strain>
    </source>
</reference>
<evidence type="ECO:0000259" key="7">
    <source>
        <dbReference type="Pfam" id="PF05529"/>
    </source>
</evidence>
<evidence type="ECO:0000256" key="3">
    <source>
        <dbReference type="ARBA" id="ARBA00022989"/>
    </source>
</evidence>
<dbReference type="Proteomes" id="UP000274922">
    <property type="component" value="Unassembled WGS sequence"/>
</dbReference>
<dbReference type="InterPro" id="IPR008417">
    <property type="entry name" value="BAP29/BAP31"/>
</dbReference>
<feature type="transmembrane region" description="Helical" evidence="5">
    <location>
        <begin position="6"/>
        <end position="28"/>
    </location>
</feature>
<comment type="function">
    <text evidence="5">May play a role in anterograde transport of membrane proteins from the endoplasmic reticulum to the Golgi.</text>
</comment>
<evidence type="ECO:0000313" key="8">
    <source>
        <dbReference type="EMBL" id="RKP04253.1"/>
    </source>
</evidence>
<evidence type="ECO:0000256" key="4">
    <source>
        <dbReference type="ARBA" id="ARBA00023136"/>
    </source>
</evidence>
<keyword evidence="3 5" id="KW-1133">Transmembrane helix</keyword>
<dbReference type="InterPro" id="IPR040463">
    <property type="entry name" value="BAP29/BAP31_N"/>
</dbReference>
<dbReference type="PANTHER" id="PTHR12701">
    <property type="entry name" value="BCR-ASSOCIATED PROTEIN, BAP"/>
    <property type="match status" value="1"/>
</dbReference>
<accession>A0A4P9XF92</accession>
<keyword evidence="4 5" id="KW-0472">Membrane</keyword>
<dbReference type="Pfam" id="PF05529">
    <property type="entry name" value="Bap31"/>
    <property type="match status" value="1"/>
</dbReference>
<dbReference type="GO" id="GO:0006886">
    <property type="term" value="P:intracellular protein transport"/>
    <property type="evidence" value="ECO:0007669"/>
    <property type="project" value="UniProtKB-UniRule"/>
</dbReference>
<evidence type="ECO:0000256" key="1">
    <source>
        <dbReference type="ARBA" id="ARBA00004141"/>
    </source>
</evidence>
<gene>
    <name evidence="8" type="ORF">CXG81DRAFT_8582</name>
</gene>
<protein>
    <recommendedName>
        <fullName evidence="5">Endoplasmic reticulum transmembrane protein</fullName>
    </recommendedName>
</protein>
<dbReference type="STRING" id="1555241.A0A4P9XF92"/>
<dbReference type="PANTHER" id="PTHR12701:SF20">
    <property type="entry name" value="ENDOPLASMIC RETICULUM TRANSMEMBRANE PROTEIN"/>
    <property type="match status" value="1"/>
</dbReference>
<keyword evidence="5" id="KW-0256">Endoplasmic reticulum</keyword>
<feature type="domain" description="BAP29/BAP31 transmembrane" evidence="7">
    <location>
        <begin position="1"/>
        <end position="136"/>
    </location>
</feature>
<evidence type="ECO:0000256" key="5">
    <source>
        <dbReference type="RuleBase" id="RU367026"/>
    </source>
</evidence>
<dbReference type="EMBL" id="ML014112">
    <property type="protein sequence ID" value="RKP04253.1"/>
    <property type="molecule type" value="Genomic_DNA"/>
</dbReference>
<dbReference type="OrthoDB" id="435607at2759"/>
<feature type="transmembrane region" description="Helical" evidence="5">
    <location>
        <begin position="49"/>
        <end position="70"/>
    </location>
</feature>
<keyword evidence="2 5" id="KW-0812">Transmembrane</keyword>
<evidence type="ECO:0000313" key="9">
    <source>
        <dbReference type="Proteomes" id="UP000274922"/>
    </source>
</evidence>
<dbReference type="GO" id="GO:0006888">
    <property type="term" value="P:endoplasmic reticulum to Golgi vesicle-mediated transport"/>
    <property type="evidence" value="ECO:0007669"/>
    <property type="project" value="UniProtKB-UniRule"/>
</dbReference>
<keyword evidence="5" id="KW-0931">ER-Golgi transport</keyword>
<name>A0A4P9XF92_9FUNG</name>
<keyword evidence="6" id="KW-0175">Coiled coil</keyword>
<comment type="caution">
    <text evidence="5">Lacks conserved residue(s) required for the propagation of feature annotation.</text>
</comment>
<evidence type="ECO:0000256" key="2">
    <source>
        <dbReference type="ARBA" id="ARBA00022692"/>
    </source>
</evidence>
<comment type="subcellular location">
    <subcellularLocation>
        <location evidence="5">Endoplasmic reticulum membrane</location>
        <topology evidence="5">Multi-pass membrane protein</topology>
    </subcellularLocation>
    <subcellularLocation>
        <location evidence="1">Membrane</location>
        <topology evidence="1">Multi-pass membrane protein</topology>
    </subcellularLocation>
</comment>
<sequence length="203" mass="22953">MSLVHNVVFALLMFQSAVFLLVTAPLPFAWRRMLLMSLGKTLYSPRVRYYFNIILVFVGILFVDSAVRLYSIKQEVAAVTEMHGHGHMNASMHHSKLFYTQRNLYLTGVTLLLTRFQNVLVDLIRDNKKLTEQLAAVTETHDAEAAGQRDFAQLKLQAKRSNDAYLELSDKYLALEKQVRLAGLDLSSAVANASGSRDDKKDM</sequence>
<proteinExistence type="inferred from homology"/>
<keyword evidence="9" id="KW-1185">Reference proteome</keyword>
<comment type="similarity">
    <text evidence="5">Belongs to the BCAP29/BCAP31 family.</text>
</comment>
<feature type="coiled-coil region" evidence="6">
    <location>
        <begin position="113"/>
        <end position="140"/>
    </location>
</feature>
<keyword evidence="5" id="KW-0813">Transport</keyword>
<dbReference type="GO" id="GO:0070973">
    <property type="term" value="P:protein localization to endoplasmic reticulum exit site"/>
    <property type="evidence" value="ECO:0007669"/>
    <property type="project" value="UniProtKB-UniRule"/>
</dbReference>
<dbReference type="GO" id="GO:0005789">
    <property type="term" value="C:endoplasmic reticulum membrane"/>
    <property type="evidence" value="ECO:0007669"/>
    <property type="project" value="UniProtKB-SubCell"/>
</dbReference>
<organism evidence="8 9">
    <name type="scientific">Caulochytrium protostelioides</name>
    <dbReference type="NCBI Taxonomy" id="1555241"/>
    <lineage>
        <taxon>Eukaryota</taxon>
        <taxon>Fungi</taxon>
        <taxon>Fungi incertae sedis</taxon>
        <taxon>Chytridiomycota</taxon>
        <taxon>Chytridiomycota incertae sedis</taxon>
        <taxon>Chytridiomycetes</taxon>
        <taxon>Caulochytriales</taxon>
        <taxon>Caulochytriaceae</taxon>
        <taxon>Caulochytrium</taxon>
    </lineage>
</organism>
<keyword evidence="5" id="KW-0653">Protein transport</keyword>
<dbReference type="AlphaFoldDB" id="A0A4P9XF92"/>